<dbReference type="Proteomes" id="UP000663829">
    <property type="component" value="Unassembled WGS sequence"/>
</dbReference>
<protein>
    <recommendedName>
        <fullName evidence="1">Choice-of-anchor A domain-containing protein</fullName>
    </recommendedName>
</protein>
<sequence>MNYYNLITLQDLNTNSDVEYLTLVCGSFTGTSSANFAIHVSQSTWNQSVATLEIAGTIASGSNVNVDAGSTTVNSGTTIVQQAVTQYVVNGNRQFQMNGGNSGASVYIDSTLTSKCQQMTTNFQSFSLQLAQQPANNFATIPTSQPGPLNLNVNASDSNGVAYFAFADGNSVLNNNLVQQIQINNLISAPLIVVNLFGSTISFAQGNMVGSWLTSINGRSRTLWNFYNCTTLTLQNNMMGAVLAPLATTTAQANIDGATAVKSLATQSELHTPPLIFPNCTIVPTTTAAHICSPPAGSTYMNYYNLITLQSLNTNSDVEYLTLVCGTFSGTSSANFAIHVDQNTWNQSISTLEIAGAIASGNNVNVDAGSCTVNTNNTIVQQAVTQYIINSNRQFQMNGGNGGARVYIDSTLVSKCQTVTSALQAFSLQLGQTTPNNNGTIPSSQPGPLNLNVNTMDSNGIAYFTFADGNSVLNNNLVQQIQITNIVNASLIVINLFGSTISFAQGNMVGSWLTSLYGRSRTLWNFYNCTTLTLQNNMMGAVLAPLAVTTAQANIDGAAAVKSLATQSELHTPPLIYPC</sequence>
<name>A0A814VH63_9BILA</name>
<dbReference type="InterPro" id="IPR026588">
    <property type="entry name" value="Choice_anch_A"/>
</dbReference>
<keyword evidence="6" id="KW-1185">Reference proteome</keyword>
<feature type="domain" description="Choice-of-anchor A" evidence="1">
    <location>
        <begin position="2"/>
        <end position="271"/>
    </location>
</feature>
<evidence type="ECO:0000313" key="5">
    <source>
        <dbReference type="EMBL" id="CAF3952385.1"/>
    </source>
</evidence>
<evidence type="ECO:0000313" key="3">
    <source>
        <dbReference type="EMBL" id="CAF1188124.1"/>
    </source>
</evidence>
<feature type="domain" description="Choice-of-anchor A" evidence="1">
    <location>
        <begin position="301"/>
        <end position="571"/>
    </location>
</feature>
<dbReference type="EMBL" id="CAJNOK010001909">
    <property type="protein sequence ID" value="CAF0835611.1"/>
    <property type="molecule type" value="Genomic_DNA"/>
</dbReference>
<proteinExistence type="predicted"/>
<dbReference type="Proteomes" id="UP000681722">
    <property type="component" value="Unassembled WGS sequence"/>
</dbReference>
<dbReference type="EMBL" id="CAJNOQ010008097">
    <property type="protein sequence ID" value="CAF1188124.1"/>
    <property type="molecule type" value="Genomic_DNA"/>
</dbReference>
<evidence type="ECO:0000259" key="1">
    <source>
        <dbReference type="Pfam" id="PF20597"/>
    </source>
</evidence>
<dbReference type="NCBIfam" id="TIGR04215">
    <property type="entry name" value="choice_anch_A"/>
    <property type="match status" value="2"/>
</dbReference>
<gene>
    <name evidence="3" type="ORF">GPM918_LOCUS23061</name>
    <name evidence="2" type="ORF">OVA965_LOCUS6373</name>
    <name evidence="5" type="ORF">SRO942_LOCUS23060</name>
    <name evidence="4" type="ORF">TMI583_LOCUS6369</name>
</gene>
<evidence type="ECO:0000313" key="2">
    <source>
        <dbReference type="EMBL" id="CAF0835611.1"/>
    </source>
</evidence>
<dbReference type="Proteomes" id="UP000682733">
    <property type="component" value="Unassembled WGS sequence"/>
</dbReference>
<organism evidence="3 6">
    <name type="scientific">Didymodactylos carnosus</name>
    <dbReference type="NCBI Taxonomy" id="1234261"/>
    <lineage>
        <taxon>Eukaryota</taxon>
        <taxon>Metazoa</taxon>
        <taxon>Spiralia</taxon>
        <taxon>Gnathifera</taxon>
        <taxon>Rotifera</taxon>
        <taxon>Eurotatoria</taxon>
        <taxon>Bdelloidea</taxon>
        <taxon>Philodinida</taxon>
        <taxon>Philodinidae</taxon>
        <taxon>Didymodactylos</taxon>
    </lineage>
</organism>
<dbReference type="OrthoDB" id="10060881at2759"/>
<reference evidence="3" key="1">
    <citation type="submission" date="2021-02" db="EMBL/GenBank/DDBJ databases">
        <authorList>
            <person name="Nowell W R."/>
        </authorList>
    </citation>
    <scope>NUCLEOTIDE SEQUENCE</scope>
</reference>
<comment type="caution">
    <text evidence="3">The sequence shown here is derived from an EMBL/GenBank/DDBJ whole genome shotgun (WGS) entry which is preliminary data.</text>
</comment>
<dbReference type="EMBL" id="CAJOBC010008098">
    <property type="protein sequence ID" value="CAF3952385.1"/>
    <property type="molecule type" value="Genomic_DNA"/>
</dbReference>
<dbReference type="AlphaFoldDB" id="A0A814VH63"/>
<evidence type="ECO:0000313" key="4">
    <source>
        <dbReference type="EMBL" id="CAF3620370.1"/>
    </source>
</evidence>
<dbReference type="Pfam" id="PF20597">
    <property type="entry name" value="pAdhesive_15"/>
    <property type="match status" value="2"/>
</dbReference>
<evidence type="ECO:0000313" key="6">
    <source>
        <dbReference type="Proteomes" id="UP000663829"/>
    </source>
</evidence>
<dbReference type="EMBL" id="CAJOBA010001909">
    <property type="protein sequence ID" value="CAF3620370.1"/>
    <property type="molecule type" value="Genomic_DNA"/>
</dbReference>
<dbReference type="Proteomes" id="UP000677228">
    <property type="component" value="Unassembled WGS sequence"/>
</dbReference>
<accession>A0A814VH63</accession>